<dbReference type="AlphaFoldDB" id="A0A1C7MSK5"/>
<evidence type="ECO:0000256" key="1">
    <source>
        <dbReference type="ARBA" id="ARBA00022801"/>
    </source>
</evidence>
<dbReference type="GO" id="GO:0016787">
    <property type="term" value="F:hydrolase activity"/>
    <property type="evidence" value="ECO:0007669"/>
    <property type="project" value="UniProtKB-KW"/>
</dbReference>
<dbReference type="Pfam" id="PF07859">
    <property type="entry name" value="Abhydrolase_3"/>
    <property type="match status" value="1"/>
</dbReference>
<evidence type="ECO:0000313" key="4">
    <source>
        <dbReference type="Proteomes" id="UP000092993"/>
    </source>
</evidence>
<evidence type="ECO:0000259" key="2">
    <source>
        <dbReference type="Pfam" id="PF07859"/>
    </source>
</evidence>
<protein>
    <submittedName>
        <fullName evidence="3">Steryl acetyl hydrolase 1</fullName>
    </submittedName>
</protein>
<dbReference type="OrthoDB" id="2152029at2759"/>
<dbReference type="PANTHER" id="PTHR48081:SF8">
    <property type="entry name" value="ALPHA_BETA HYDROLASE FOLD-3 DOMAIN-CONTAINING PROTEIN-RELATED"/>
    <property type="match status" value="1"/>
</dbReference>
<dbReference type="InterPro" id="IPR029058">
    <property type="entry name" value="AB_hydrolase_fold"/>
</dbReference>
<keyword evidence="4" id="KW-1185">Reference proteome</keyword>
<proteinExistence type="predicted"/>
<organism evidence="3 4">
    <name type="scientific">Grifola frondosa</name>
    <name type="common">Maitake</name>
    <name type="synonym">Polyporus frondosus</name>
    <dbReference type="NCBI Taxonomy" id="5627"/>
    <lineage>
        <taxon>Eukaryota</taxon>
        <taxon>Fungi</taxon>
        <taxon>Dikarya</taxon>
        <taxon>Basidiomycota</taxon>
        <taxon>Agaricomycotina</taxon>
        <taxon>Agaricomycetes</taxon>
        <taxon>Polyporales</taxon>
        <taxon>Grifolaceae</taxon>
        <taxon>Grifola</taxon>
    </lineage>
</organism>
<dbReference type="InterPro" id="IPR050300">
    <property type="entry name" value="GDXG_lipolytic_enzyme"/>
</dbReference>
<dbReference type="STRING" id="5627.A0A1C7MSK5"/>
<dbReference type="SUPFAM" id="SSF53474">
    <property type="entry name" value="alpha/beta-Hydrolases"/>
    <property type="match status" value="1"/>
</dbReference>
<feature type="domain" description="Alpha/beta hydrolase fold-3" evidence="2">
    <location>
        <begin position="65"/>
        <end position="263"/>
    </location>
</feature>
<gene>
    <name evidence="3" type="primary">SAY1</name>
    <name evidence="3" type="ORF">A0H81_01436</name>
</gene>
<name>A0A1C7MSK5_GRIFR</name>
<accession>A0A1C7MSK5</accession>
<dbReference type="Proteomes" id="UP000092993">
    <property type="component" value="Unassembled WGS sequence"/>
</dbReference>
<sequence length="343" mass="37468">MNFLWRKLLFSQSSPAPSEVIYGNLKAWVELAGVTPTHVQGVWWPKLDVDSPGALESCGRWIGLLFHGGGYLLGSARDERSGFSRVPRALIQRDICSHVLSLDYTLVSLSGESATSFPLQLVEALSAYYFLVQTLEVPPDRILLIGDSAGAHLALSLERYLLESKCLAGPAGIILFSPWCDMTEYDFPPYIPHNTSIKKFLGSLSPDLLCSPYFSPAFHPPPSHWPATFISSGANEGFASSIAALEAQLMEAGVSVTTHKATGILERYSHDFLIHAIVETVWPGEVQGCWQQLQAWTTALAQTFTGGTTFGEVLVRNIIDITVMGISSGRMAVIFREQCSAKS</sequence>
<dbReference type="Gene3D" id="3.40.50.1820">
    <property type="entry name" value="alpha/beta hydrolase"/>
    <property type="match status" value="1"/>
</dbReference>
<dbReference type="InterPro" id="IPR013094">
    <property type="entry name" value="AB_hydrolase_3"/>
</dbReference>
<keyword evidence="1 3" id="KW-0378">Hydrolase</keyword>
<dbReference type="EMBL" id="LUGG01000001">
    <property type="protein sequence ID" value="OBZ79366.1"/>
    <property type="molecule type" value="Genomic_DNA"/>
</dbReference>
<comment type="caution">
    <text evidence="3">The sequence shown here is derived from an EMBL/GenBank/DDBJ whole genome shotgun (WGS) entry which is preliminary data.</text>
</comment>
<dbReference type="OMA" id="RYSHDFL"/>
<reference evidence="3 4" key="1">
    <citation type="submission" date="2016-03" db="EMBL/GenBank/DDBJ databases">
        <title>Whole genome sequencing of Grifola frondosa 9006-11.</title>
        <authorList>
            <person name="Min B."/>
            <person name="Park H."/>
            <person name="Kim J.-G."/>
            <person name="Cho H."/>
            <person name="Oh Y.-L."/>
            <person name="Kong W.-S."/>
            <person name="Choi I.-G."/>
        </authorList>
    </citation>
    <scope>NUCLEOTIDE SEQUENCE [LARGE SCALE GENOMIC DNA]</scope>
    <source>
        <strain evidence="3 4">9006-11</strain>
    </source>
</reference>
<dbReference type="PANTHER" id="PTHR48081">
    <property type="entry name" value="AB HYDROLASE SUPERFAMILY PROTEIN C4A8.06C"/>
    <property type="match status" value="1"/>
</dbReference>
<evidence type="ECO:0000313" key="3">
    <source>
        <dbReference type="EMBL" id="OBZ79366.1"/>
    </source>
</evidence>